<gene>
    <name evidence="17" type="ORF">MARIT_0185</name>
</gene>
<dbReference type="Proteomes" id="UP000231564">
    <property type="component" value="Chromosome MARIT"/>
</dbReference>
<keyword evidence="17" id="KW-0675">Receptor</keyword>
<evidence type="ECO:0000256" key="8">
    <source>
        <dbReference type="ARBA" id="ARBA00023065"/>
    </source>
</evidence>
<dbReference type="EMBL" id="LT634361">
    <property type="protein sequence ID" value="SFZ80096.1"/>
    <property type="molecule type" value="Genomic_DNA"/>
</dbReference>
<evidence type="ECO:0000256" key="13">
    <source>
        <dbReference type="RuleBase" id="RU003357"/>
    </source>
</evidence>
<keyword evidence="3 12" id="KW-1134">Transmembrane beta strand</keyword>
<dbReference type="SUPFAM" id="SSF56935">
    <property type="entry name" value="Porins"/>
    <property type="match status" value="1"/>
</dbReference>
<evidence type="ECO:0000256" key="14">
    <source>
        <dbReference type="SAM" id="SignalP"/>
    </source>
</evidence>
<evidence type="ECO:0000256" key="9">
    <source>
        <dbReference type="ARBA" id="ARBA00023077"/>
    </source>
</evidence>
<protein>
    <submittedName>
        <fullName evidence="17">TonB-dependent outer membrane receptor. Probable siderophore-iron transporter</fullName>
    </submittedName>
</protein>
<keyword evidence="4" id="KW-0410">Iron transport</keyword>
<dbReference type="GO" id="GO:0009279">
    <property type="term" value="C:cell outer membrane"/>
    <property type="evidence" value="ECO:0007669"/>
    <property type="project" value="UniProtKB-SubCell"/>
</dbReference>
<dbReference type="Pfam" id="PF07715">
    <property type="entry name" value="Plug"/>
    <property type="match status" value="1"/>
</dbReference>
<evidence type="ECO:0000313" key="17">
    <source>
        <dbReference type="EMBL" id="SFZ80096.1"/>
    </source>
</evidence>
<keyword evidence="8" id="KW-0406">Ion transport</keyword>
<dbReference type="Pfam" id="PF13715">
    <property type="entry name" value="CarbopepD_reg_2"/>
    <property type="match status" value="1"/>
</dbReference>
<dbReference type="SUPFAM" id="SSF49464">
    <property type="entry name" value="Carboxypeptidase regulatory domain-like"/>
    <property type="match status" value="1"/>
</dbReference>
<keyword evidence="11 12" id="KW-0998">Cell outer membrane</keyword>
<dbReference type="CDD" id="cd01347">
    <property type="entry name" value="ligand_gated_channel"/>
    <property type="match status" value="1"/>
</dbReference>
<accession>A0A2H1E5R9</accession>
<comment type="subcellular location">
    <subcellularLocation>
        <location evidence="1 12">Cell outer membrane</location>
        <topology evidence="1 12">Multi-pass membrane protein</topology>
    </subcellularLocation>
</comment>
<dbReference type="Gene3D" id="2.60.40.1120">
    <property type="entry name" value="Carboxypeptidase-like, regulatory domain"/>
    <property type="match status" value="1"/>
</dbReference>
<feature type="domain" description="TonB-dependent receptor plug" evidence="16">
    <location>
        <begin position="130"/>
        <end position="225"/>
    </location>
</feature>
<evidence type="ECO:0000259" key="16">
    <source>
        <dbReference type="Pfam" id="PF07715"/>
    </source>
</evidence>
<keyword evidence="5 12" id="KW-0812">Transmembrane</keyword>
<dbReference type="Pfam" id="PF00593">
    <property type="entry name" value="TonB_dep_Rec_b-barrel"/>
    <property type="match status" value="1"/>
</dbReference>
<proteinExistence type="inferred from homology"/>
<evidence type="ECO:0000256" key="4">
    <source>
        <dbReference type="ARBA" id="ARBA00022496"/>
    </source>
</evidence>
<evidence type="ECO:0000256" key="3">
    <source>
        <dbReference type="ARBA" id="ARBA00022452"/>
    </source>
</evidence>
<feature type="signal peptide" evidence="14">
    <location>
        <begin position="1"/>
        <end position="19"/>
    </location>
</feature>
<reference evidence="17 18" key="1">
    <citation type="submission" date="2016-11" db="EMBL/GenBank/DDBJ databases">
        <authorList>
            <person name="Jaros S."/>
            <person name="Januszkiewicz K."/>
            <person name="Wedrychowicz H."/>
        </authorList>
    </citation>
    <scope>NUCLEOTIDE SEQUENCE [LARGE SCALE GENOMIC DNA]</scope>
    <source>
        <strain evidence="17">NCIMB 2154T</strain>
    </source>
</reference>
<dbReference type="InterPro" id="IPR008969">
    <property type="entry name" value="CarboxyPept-like_regulatory"/>
</dbReference>
<evidence type="ECO:0000256" key="5">
    <source>
        <dbReference type="ARBA" id="ARBA00022692"/>
    </source>
</evidence>
<dbReference type="GeneID" id="47721789"/>
<dbReference type="Gene3D" id="2.40.170.20">
    <property type="entry name" value="TonB-dependent receptor, beta-barrel domain"/>
    <property type="match status" value="1"/>
</dbReference>
<keyword evidence="9 13" id="KW-0798">TonB box</keyword>
<dbReference type="STRING" id="1349785.GCA_000509405_02467"/>
<organism evidence="17 18">
    <name type="scientific">Tenacibaculum maritimum NCIMB 2154</name>
    <dbReference type="NCBI Taxonomy" id="1349785"/>
    <lineage>
        <taxon>Bacteria</taxon>
        <taxon>Pseudomonadati</taxon>
        <taxon>Bacteroidota</taxon>
        <taxon>Flavobacteriia</taxon>
        <taxon>Flavobacteriales</taxon>
        <taxon>Flavobacteriaceae</taxon>
        <taxon>Tenacibaculum</taxon>
    </lineage>
</organism>
<dbReference type="OrthoDB" id="9775095at2"/>
<dbReference type="KEGG" id="tmar:MARIT_0185"/>
<keyword evidence="2 12" id="KW-0813">Transport</keyword>
<keyword evidence="6 14" id="KW-0732">Signal</keyword>
<comment type="similarity">
    <text evidence="12 13">Belongs to the TonB-dependent receptor family.</text>
</comment>
<evidence type="ECO:0000256" key="12">
    <source>
        <dbReference type="PROSITE-ProRule" id="PRU01360"/>
    </source>
</evidence>
<dbReference type="InterPro" id="IPR000531">
    <property type="entry name" value="Beta-barrel_TonB"/>
</dbReference>
<evidence type="ECO:0000256" key="6">
    <source>
        <dbReference type="ARBA" id="ARBA00022729"/>
    </source>
</evidence>
<dbReference type="PROSITE" id="PS52016">
    <property type="entry name" value="TONB_DEPENDENT_REC_3"/>
    <property type="match status" value="1"/>
</dbReference>
<dbReference type="AlphaFoldDB" id="A0A2H1E5R9"/>
<evidence type="ECO:0000256" key="10">
    <source>
        <dbReference type="ARBA" id="ARBA00023136"/>
    </source>
</evidence>
<feature type="domain" description="TonB-dependent receptor-like beta-barrel" evidence="15">
    <location>
        <begin position="460"/>
        <end position="879"/>
    </location>
</feature>
<dbReference type="RefSeq" id="WP_100210525.1">
    <property type="nucleotide sequence ID" value="NZ_CP138495.1"/>
</dbReference>
<name>A0A2H1E5R9_9FLAO</name>
<dbReference type="Gene3D" id="2.170.130.10">
    <property type="entry name" value="TonB-dependent receptor, plug domain"/>
    <property type="match status" value="1"/>
</dbReference>
<evidence type="ECO:0000256" key="1">
    <source>
        <dbReference type="ARBA" id="ARBA00004571"/>
    </source>
</evidence>
<evidence type="ECO:0000256" key="7">
    <source>
        <dbReference type="ARBA" id="ARBA00023004"/>
    </source>
</evidence>
<evidence type="ECO:0000256" key="2">
    <source>
        <dbReference type="ARBA" id="ARBA00022448"/>
    </source>
</evidence>
<keyword evidence="10 12" id="KW-0472">Membrane</keyword>
<dbReference type="InterPro" id="IPR037066">
    <property type="entry name" value="Plug_dom_sf"/>
</dbReference>
<keyword evidence="18" id="KW-1185">Reference proteome</keyword>
<dbReference type="PANTHER" id="PTHR32552">
    <property type="entry name" value="FERRICHROME IRON RECEPTOR-RELATED"/>
    <property type="match status" value="1"/>
</dbReference>
<dbReference type="InterPro" id="IPR012910">
    <property type="entry name" value="Plug_dom"/>
</dbReference>
<feature type="chain" id="PRO_5013870492" evidence="14">
    <location>
        <begin position="20"/>
        <end position="907"/>
    </location>
</feature>
<sequence>MKTLLSTTILLLVMMGAMAQTSSIRGKVVDNSKNPLVGVNVVLKENQKGVQTDFDGTFNIKTPKGKFTLVLSYIGFKTKEILVTAPMHLSEIILYEGNEILSEVFLTSKNNKFSRKKTAYVSKLPLKDLENSQVYSTVTSKLLASQVVTNIDDALNNATGISKLWEATGRAPGEGTGYFSTRGFATQPQLVDGMPGFTLSAVDPSYIERIEVVKGPSATLFGSTSTSLGGLINIVTKKPFEGFGGSVSYTAGSFGTHRVSADINTSLSEKGGPYFRLNTSYLTQDSFQDAGFKKTFFVAPSVSYRVHNRLNLSFGFEYARTRQTNPSMLFVNRLGEARLNSLGIPNVKVPKNIHELNVDPNKSFTSDDIYLTSPTFNTRAIIDYKISDKWTSQSVFASSYSEANGYYQYNIDGGAIAMLQLGGILQDPRLASLAPLVQPMLLEATSLLQNPAFTRIFEKRDANATNYNIQQNFIGDFKIGSLRNRFVAGLDFVNRSQFSKNQSGNPAITKSSNFPQLLGFFADPQSVNPAIPDSVVPILQATGQQIANGFNSLPYFDAFLTPQGTVINSTFTPGATYATTRNSLDQIFNQIPVNYYRTNSKVYAAYISDVLNITQNLTINLGLRLDHFEQNGGESTTKDDYTKTTLSPKAGVVYQPIPNKLSLFGNYQTGFINVDPIINRDTEPSIFEPIKAKQFEGGIKTNLFNNRLNLGASYYHIIANNKTTTDPEALLATTQIDLKEIVSKGVELEMNANPFTGLNLRASYAYNDSQITDAYSKKAKRTNQAGALIEGVLLTELQGRRPEEAGPKMTYNFWADYKFQEDSFLKNIGIGAGLNGASEHLTVNNATAGTFTLPSYTIYNASIYYDAKKFTLGFKVNNLTDQVYYKGWTTVNAQAPRAFLGTLSYKF</sequence>
<dbReference type="InterPro" id="IPR039426">
    <property type="entry name" value="TonB-dep_rcpt-like"/>
</dbReference>
<evidence type="ECO:0000256" key="11">
    <source>
        <dbReference type="ARBA" id="ARBA00023237"/>
    </source>
</evidence>
<evidence type="ECO:0000313" key="18">
    <source>
        <dbReference type="Proteomes" id="UP000231564"/>
    </source>
</evidence>
<keyword evidence="7" id="KW-0408">Iron</keyword>
<dbReference type="PANTHER" id="PTHR32552:SF68">
    <property type="entry name" value="FERRICHROME OUTER MEMBRANE TRANSPORTER_PHAGE RECEPTOR"/>
    <property type="match status" value="1"/>
</dbReference>
<evidence type="ECO:0000259" key="15">
    <source>
        <dbReference type="Pfam" id="PF00593"/>
    </source>
</evidence>
<dbReference type="InterPro" id="IPR036942">
    <property type="entry name" value="Beta-barrel_TonB_sf"/>
</dbReference>
<dbReference type="GO" id="GO:0015344">
    <property type="term" value="F:siderophore uptake transmembrane transporter activity"/>
    <property type="evidence" value="ECO:0007669"/>
    <property type="project" value="TreeGrafter"/>
</dbReference>